<accession>A0A9P5N6Z6</accession>
<feature type="region of interest" description="Disordered" evidence="1">
    <location>
        <begin position="92"/>
        <end position="124"/>
    </location>
</feature>
<feature type="compositionally biased region" description="Low complexity" evidence="1">
    <location>
        <begin position="276"/>
        <end position="298"/>
    </location>
</feature>
<feature type="domain" description="DUF6699" evidence="3">
    <location>
        <begin position="348"/>
        <end position="487"/>
    </location>
</feature>
<feature type="chain" id="PRO_5040486810" description="DUF6699 domain-containing protein" evidence="2">
    <location>
        <begin position="28"/>
        <end position="506"/>
    </location>
</feature>
<organism evidence="4 5">
    <name type="scientific">Gymnopilus junonius</name>
    <name type="common">Spectacular rustgill mushroom</name>
    <name type="synonym">Gymnopilus spectabilis subsp. junonius</name>
    <dbReference type="NCBI Taxonomy" id="109634"/>
    <lineage>
        <taxon>Eukaryota</taxon>
        <taxon>Fungi</taxon>
        <taxon>Dikarya</taxon>
        <taxon>Basidiomycota</taxon>
        <taxon>Agaricomycotina</taxon>
        <taxon>Agaricomycetes</taxon>
        <taxon>Agaricomycetidae</taxon>
        <taxon>Agaricales</taxon>
        <taxon>Agaricineae</taxon>
        <taxon>Hymenogastraceae</taxon>
        <taxon>Gymnopilus</taxon>
    </lineage>
</organism>
<sequence length="506" mass="58538">MSVPGRMADSSPSPFLLLSVLLTPVSTFTAVIYSWCTPVEMCIPFLKRRFKISKLFGSNRDPPYAELPPPQDIDQRPVAEKLDLNELSRILASPSSPGRRRHLKNNLHHRETPQTSPYAIPSTPYIPRQDLRELEHALLNPPYSPGYYSRRWRNRHFRAEYDVDSFLQTPWQDPNDLEASHFNPPLNCLYNSPPCPRRRHRRRKRHSHPNCDPHTPPPTPWLNVDHLENSPFNSPYNLPPRYEEWRNSLPERHVGTIPATPRITEIPLPSGSFNFEPASEPASDTPSEPASEPSSEPATPSPPPSYRISGHRVRFNDPLISSVHQLPALDNNYYDYLPICKILASGILRWDIRSPPGPTTCFFPFPPPPFPFSYQSLNLAELEGFPPRVERILVEFRPPMNVLTKFWGPLTVLRSGSNITLMNILDAIFTYFRYPLSWEELSRLAPSEESTLKVVRNWYARHPGVAYHPNQDRMYRRVDLLRAFRLWKIEMLYDDESICYMSLSLY</sequence>
<proteinExistence type="predicted"/>
<feature type="compositionally biased region" description="Basic residues" evidence="1">
    <location>
        <begin position="196"/>
        <end position="208"/>
    </location>
</feature>
<evidence type="ECO:0000259" key="3">
    <source>
        <dbReference type="Pfam" id="PF20415"/>
    </source>
</evidence>
<name>A0A9P5N6Z6_GYMJU</name>
<feature type="signal peptide" evidence="2">
    <location>
        <begin position="1"/>
        <end position="27"/>
    </location>
</feature>
<evidence type="ECO:0000256" key="2">
    <source>
        <dbReference type="SAM" id="SignalP"/>
    </source>
</evidence>
<feature type="region of interest" description="Disordered" evidence="1">
    <location>
        <begin position="193"/>
        <end position="226"/>
    </location>
</feature>
<dbReference type="EMBL" id="JADNYJ010000837">
    <property type="protein sequence ID" value="KAF8868015.1"/>
    <property type="molecule type" value="Genomic_DNA"/>
</dbReference>
<evidence type="ECO:0000313" key="5">
    <source>
        <dbReference type="Proteomes" id="UP000724874"/>
    </source>
</evidence>
<dbReference type="OrthoDB" id="3241567at2759"/>
<protein>
    <recommendedName>
        <fullName evidence="3">DUF6699 domain-containing protein</fullName>
    </recommendedName>
</protein>
<keyword evidence="2" id="KW-0732">Signal</keyword>
<evidence type="ECO:0000256" key="1">
    <source>
        <dbReference type="SAM" id="MobiDB-lite"/>
    </source>
</evidence>
<feature type="compositionally biased region" description="Basic residues" evidence="1">
    <location>
        <begin position="98"/>
        <end position="107"/>
    </location>
</feature>
<dbReference type="Proteomes" id="UP000724874">
    <property type="component" value="Unassembled WGS sequence"/>
</dbReference>
<dbReference type="Pfam" id="PF20415">
    <property type="entry name" value="DUF6699"/>
    <property type="match status" value="1"/>
</dbReference>
<evidence type="ECO:0000313" key="4">
    <source>
        <dbReference type="EMBL" id="KAF8868015.1"/>
    </source>
</evidence>
<comment type="caution">
    <text evidence="4">The sequence shown here is derived from an EMBL/GenBank/DDBJ whole genome shotgun (WGS) entry which is preliminary data.</text>
</comment>
<dbReference type="InterPro" id="IPR046522">
    <property type="entry name" value="DUF6699"/>
</dbReference>
<feature type="region of interest" description="Disordered" evidence="1">
    <location>
        <begin position="254"/>
        <end position="308"/>
    </location>
</feature>
<keyword evidence="5" id="KW-1185">Reference proteome</keyword>
<dbReference type="AlphaFoldDB" id="A0A9P5N6Z6"/>
<gene>
    <name evidence="4" type="ORF">CPB84DRAFT_1810127</name>
</gene>
<reference evidence="4" key="1">
    <citation type="submission" date="2020-11" db="EMBL/GenBank/DDBJ databases">
        <authorList>
            <consortium name="DOE Joint Genome Institute"/>
            <person name="Ahrendt S."/>
            <person name="Riley R."/>
            <person name="Andreopoulos W."/>
            <person name="LaButti K."/>
            <person name="Pangilinan J."/>
            <person name="Ruiz-duenas F.J."/>
            <person name="Barrasa J.M."/>
            <person name="Sanchez-Garcia M."/>
            <person name="Camarero S."/>
            <person name="Miyauchi S."/>
            <person name="Serrano A."/>
            <person name="Linde D."/>
            <person name="Babiker R."/>
            <person name="Drula E."/>
            <person name="Ayuso-Fernandez I."/>
            <person name="Pacheco R."/>
            <person name="Padilla G."/>
            <person name="Ferreira P."/>
            <person name="Barriuso J."/>
            <person name="Kellner H."/>
            <person name="Castanera R."/>
            <person name="Alfaro M."/>
            <person name="Ramirez L."/>
            <person name="Pisabarro A.G."/>
            <person name="Kuo A."/>
            <person name="Tritt A."/>
            <person name="Lipzen A."/>
            <person name="He G."/>
            <person name="Yan M."/>
            <person name="Ng V."/>
            <person name="Cullen D."/>
            <person name="Martin F."/>
            <person name="Rosso M.-N."/>
            <person name="Henrissat B."/>
            <person name="Hibbett D."/>
            <person name="Martinez A.T."/>
            <person name="Grigoriev I.V."/>
        </authorList>
    </citation>
    <scope>NUCLEOTIDE SEQUENCE</scope>
    <source>
        <strain evidence="4">AH 44721</strain>
    </source>
</reference>